<dbReference type="InterPro" id="IPR009057">
    <property type="entry name" value="Homeodomain-like_sf"/>
</dbReference>
<dbReference type="OrthoDB" id="1769137at2"/>
<dbReference type="InterPro" id="IPR011006">
    <property type="entry name" value="CheY-like_superfamily"/>
</dbReference>
<proteinExistence type="predicted"/>
<keyword evidence="3" id="KW-0804">Transcription</keyword>
<gene>
    <name evidence="7" type="ORF">BCM02_101247</name>
</gene>
<dbReference type="PROSITE" id="PS01124">
    <property type="entry name" value="HTH_ARAC_FAMILY_2"/>
    <property type="match status" value="1"/>
</dbReference>
<evidence type="ECO:0000256" key="1">
    <source>
        <dbReference type="ARBA" id="ARBA00023015"/>
    </source>
</evidence>
<keyword evidence="4" id="KW-0597">Phosphoprotein</keyword>
<feature type="domain" description="Response regulatory" evidence="6">
    <location>
        <begin position="3"/>
        <end position="120"/>
    </location>
</feature>
<dbReference type="InterPro" id="IPR001789">
    <property type="entry name" value="Sig_transdc_resp-reg_receiver"/>
</dbReference>
<dbReference type="EMBL" id="VNHS01000001">
    <property type="protein sequence ID" value="TYP79131.1"/>
    <property type="molecule type" value="Genomic_DNA"/>
</dbReference>
<reference evidence="7 8" key="1">
    <citation type="submission" date="2019-07" db="EMBL/GenBank/DDBJ databases">
        <title>Genomic Encyclopedia of Type Strains, Phase III (KMG-III): the genomes of soil and plant-associated and newly described type strains.</title>
        <authorList>
            <person name="Whitman W."/>
        </authorList>
    </citation>
    <scope>NUCLEOTIDE SEQUENCE [LARGE SCALE GENOMIC DNA]</scope>
    <source>
        <strain evidence="7 8">BL24</strain>
    </source>
</reference>
<name>A0A5S5CKQ6_9BACL</name>
<organism evidence="7 8">
    <name type="scientific">Paenibacillus methanolicus</name>
    <dbReference type="NCBI Taxonomy" id="582686"/>
    <lineage>
        <taxon>Bacteria</taxon>
        <taxon>Bacillati</taxon>
        <taxon>Bacillota</taxon>
        <taxon>Bacilli</taxon>
        <taxon>Bacillales</taxon>
        <taxon>Paenibacillaceae</taxon>
        <taxon>Paenibacillus</taxon>
    </lineage>
</organism>
<dbReference type="Gene3D" id="3.40.50.2300">
    <property type="match status" value="1"/>
</dbReference>
<keyword evidence="8" id="KW-1185">Reference proteome</keyword>
<feature type="domain" description="HTH araC/xylS-type" evidence="5">
    <location>
        <begin position="154"/>
        <end position="252"/>
    </location>
</feature>
<evidence type="ECO:0000259" key="6">
    <source>
        <dbReference type="PROSITE" id="PS50110"/>
    </source>
</evidence>
<protein>
    <submittedName>
        <fullName evidence="7">Helix-turn-helix protein</fullName>
    </submittedName>
</protein>
<dbReference type="SMART" id="SM00342">
    <property type="entry name" value="HTH_ARAC"/>
    <property type="match status" value="1"/>
</dbReference>
<evidence type="ECO:0000256" key="4">
    <source>
        <dbReference type="PROSITE-ProRule" id="PRU00169"/>
    </source>
</evidence>
<dbReference type="InterPro" id="IPR018060">
    <property type="entry name" value="HTH_AraC"/>
</dbReference>
<comment type="caution">
    <text evidence="7">The sequence shown here is derived from an EMBL/GenBank/DDBJ whole genome shotgun (WGS) entry which is preliminary data.</text>
</comment>
<dbReference type="SUPFAM" id="SSF52172">
    <property type="entry name" value="CheY-like"/>
    <property type="match status" value="1"/>
</dbReference>
<dbReference type="Pfam" id="PF12833">
    <property type="entry name" value="HTH_18"/>
    <property type="match status" value="1"/>
</dbReference>
<keyword evidence="2" id="KW-0238">DNA-binding</keyword>
<dbReference type="Proteomes" id="UP000323257">
    <property type="component" value="Unassembled WGS sequence"/>
</dbReference>
<dbReference type="RefSeq" id="WP_148927233.1">
    <property type="nucleotide sequence ID" value="NZ_VNHS01000001.1"/>
</dbReference>
<dbReference type="Pfam" id="PF00072">
    <property type="entry name" value="Response_reg"/>
    <property type="match status" value="1"/>
</dbReference>
<dbReference type="Gene3D" id="1.10.10.60">
    <property type="entry name" value="Homeodomain-like"/>
    <property type="match status" value="2"/>
</dbReference>
<dbReference type="PROSITE" id="PS50110">
    <property type="entry name" value="RESPONSE_REGULATORY"/>
    <property type="match status" value="1"/>
</dbReference>
<dbReference type="CDD" id="cd17536">
    <property type="entry name" value="REC_YesN-like"/>
    <property type="match status" value="1"/>
</dbReference>
<dbReference type="GO" id="GO:0043565">
    <property type="term" value="F:sequence-specific DNA binding"/>
    <property type="evidence" value="ECO:0007669"/>
    <property type="project" value="InterPro"/>
</dbReference>
<dbReference type="GO" id="GO:0003700">
    <property type="term" value="F:DNA-binding transcription factor activity"/>
    <property type="evidence" value="ECO:0007669"/>
    <property type="project" value="InterPro"/>
</dbReference>
<dbReference type="PRINTS" id="PR00032">
    <property type="entry name" value="HTHARAC"/>
</dbReference>
<evidence type="ECO:0000313" key="8">
    <source>
        <dbReference type="Proteomes" id="UP000323257"/>
    </source>
</evidence>
<feature type="modified residue" description="4-aspartylphosphate" evidence="4">
    <location>
        <position position="55"/>
    </location>
</feature>
<dbReference type="AlphaFoldDB" id="A0A5S5CKQ6"/>
<evidence type="ECO:0000259" key="5">
    <source>
        <dbReference type="PROSITE" id="PS01124"/>
    </source>
</evidence>
<dbReference type="PROSITE" id="PS00041">
    <property type="entry name" value="HTH_ARAC_FAMILY_1"/>
    <property type="match status" value="1"/>
</dbReference>
<dbReference type="InterPro" id="IPR020449">
    <property type="entry name" value="Tscrpt_reg_AraC-type_HTH"/>
</dbReference>
<evidence type="ECO:0000256" key="3">
    <source>
        <dbReference type="ARBA" id="ARBA00023163"/>
    </source>
</evidence>
<accession>A0A5S5CKQ6</accession>
<dbReference type="InterPro" id="IPR018062">
    <property type="entry name" value="HTH_AraC-typ_CS"/>
</dbReference>
<dbReference type="PANTHER" id="PTHR43280:SF28">
    <property type="entry name" value="HTH-TYPE TRANSCRIPTIONAL ACTIVATOR RHAS"/>
    <property type="match status" value="1"/>
</dbReference>
<keyword evidence="1" id="KW-0805">Transcription regulation</keyword>
<evidence type="ECO:0000313" key="7">
    <source>
        <dbReference type="EMBL" id="TYP79131.1"/>
    </source>
</evidence>
<sequence length="258" mass="29555">MWTSLIVEDEKEAKEYVKLLLRKADAGFRADWEAADGEEALALIVRHQPDLVISDIMMPKMDGVELLKRAREDGYEGRFVMLTCMNEFEYARQALEHGATSYLLKLSMDLAGFKQMLGKVDAELRKLGRIRQLETYLKAIPSQPDEETDHPEINKVIRYVKDRFNEPMTLSALAAYVNMDASYLSDLFKRKTSVTLTHYVARLRVDAAKFYLTHTDDPVHVIGERVGFQNDNYFIKIFKRTTGGTPAQYRKSTGRSDG</sequence>
<evidence type="ECO:0000256" key="2">
    <source>
        <dbReference type="ARBA" id="ARBA00023125"/>
    </source>
</evidence>
<dbReference type="SMART" id="SM00448">
    <property type="entry name" value="REC"/>
    <property type="match status" value="1"/>
</dbReference>
<dbReference type="PANTHER" id="PTHR43280">
    <property type="entry name" value="ARAC-FAMILY TRANSCRIPTIONAL REGULATOR"/>
    <property type="match status" value="1"/>
</dbReference>
<dbReference type="GO" id="GO:0000160">
    <property type="term" value="P:phosphorelay signal transduction system"/>
    <property type="evidence" value="ECO:0007669"/>
    <property type="project" value="InterPro"/>
</dbReference>
<dbReference type="SUPFAM" id="SSF46689">
    <property type="entry name" value="Homeodomain-like"/>
    <property type="match status" value="2"/>
</dbReference>